<dbReference type="GO" id="GO:0009253">
    <property type="term" value="P:peptidoglycan catabolic process"/>
    <property type="evidence" value="ECO:0007669"/>
    <property type="project" value="TreeGrafter"/>
</dbReference>
<keyword evidence="4 8" id="KW-0472">Membrane</keyword>
<evidence type="ECO:0000256" key="6">
    <source>
        <dbReference type="ARBA" id="ARBA00023239"/>
    </source>
</evidence>
<evidence type="ECO:0000256" key="3">
    <source>
        <dbReference type="ARBA" id="ARBA00022729"/>
    </source>
</evidence>
<dbReference type="CDD" id="cd13403">
    <property type="entry name" value="MLTF-like"/>
    <property type="match status" value="1"/>
</dbReference>
<dbReference type="AlphaFoldDB" id="A0A1L0AF74"/>
<comment type="subcellular location">
    <subcellularLocation>
        <location evidence="8">Cell outer membrane</location>
        <topology evidence="8">Peripheral membrane protein</topology>
    </subcellularLocation>
    <text evidence="8">Attached to the inner leaflet of the outer membrane.</text>
</comment>
<dbReference type="PROSITE" id="PS00922">
    <property type="entry name" value="TRANSGLYCOSYLASE"/>
    <property type="match status" value="1"/>
</dbReference>
<dbReference type="RefSeq" id="WP_244536261.1">
    <property type="nucleotide sequence ID" value="NZ_CAWRBC010000052.1"/>
</dbReference>
<feature type="region of interest" description="LT domain" evidence="8">
    <location>
        <begin position="283"/>
        <end position="499"/>
    </location>
</feature>
<protein>
    <recommendedName>
        <fullName evidence="8">Membrane-bound lytic murein transglycosylase F</fullName>
        <ecNumber evidence="8">4.2.2.n1</ecNumber>
    </recommendedName>
    <alternativeName>
        <fullName evidence="8">Murein lyase F</fullName>
    </alternativeName>
</protein>
<comment type="similarity">
    <text evidence="8">In the N-terminal section; belongs to the bacterial solute-binding protein 3 family.</text>
</comment>
<evidence type="ECO:0000256" key="2">
    <source>
        <dbReference type="ARBA" id="ARBA00010333"/>
    </source>
</evidence>
<evidence type="ECO:0000256" key="8">
    <source>
        <dbReference type="HAMAP-Rule" id="MF_02016"/>
    </source>
</evidence>
<proteinExistence type="inferred from homology"/>
<dbReference type="InterPro" id="IPR023703">
    <property type="entry name" value="MltF"/>
</dbReference>
<dbReference type="SMART" id="SM00062">
    <property type="entry name" value="PBPb"/>
    <property type="match status" value="1"/>
</dbReference>
<keyword evidence="5 8" id="KW-0998">Cell outer membrane</keyword>
<dbReference type="Gene3D" id="1.10.530.10">
    <property type="match status" value="1"/>
</dbReference>
<dbReference type="EMBL" id="FPLD01000014">
    <property type="protein sequence ID" value="SGY85548.1"/>
    <property type="molecule type" value="Genomic_DNA"/>
</dbReference>
<dbReference type="InterPro" id="IPR000189">
    <property type="entry name" value="Transglyc_AS"/>
</dbReference>
<accession>A0A1L0AF74</accession>
<dbReference type="InterPro" id="IPR023346">
    <property type="entry name" value="Lysozyme-like_dom_sf"/>
</dbReference>
<reference evidence="10 11" key="1">
    <citation type="submission" date="2016-11" db="EMBL/GenBank/DDBJ databases">
        <authorList>
            <person name="Jaros S."/>
            <person name="Januszkiewicz K."/>
            <person name="Wedrychowicz H."/>
        </authorList>
    </citation>
    <scope>NUCLEOTIDE SEQUENCE [LARGE SCALE GENOMIC DNA]</scope>
    <source>
        <strain evidence="10">NVI 5450</strain>
    </source>
</reference>
<evidence type="ECO:0000256" key="1">
    <source>
        <dbReference type="ARBA" id="ARBA00007734"/>
    </source>
</evidence>
<comment type="catalytic activity">
    <reaction evidence="8">
        <text>Exolytic cleavage of the (1-&gt;4)-beta-glycosidic linkage between N-acetylmuramic acid (MurNAc) and N-acetylglucosamine (GlcNAc) residues in peptidoglycan, from either the reducing or the non-reducing ends of the peptidoglycan chains, with concomitant formation of a 1,6-anhydrobond in the MurNAc residue.</text>
        <dbReference type="EC" id="4.2.2.n1"/>
    </reaction>
</comment>
<dbReference type="GO" id="GO:0008933">
    <property type="term" value="F:peptidoglycan lytic transglycosylase activity"/>
    <property type="evidence" value="ECO:0007669"/>
    <property type="project" value="UniProtKB-UniRule"/>
</dbReference>
<dbReference type="GO" id="GO:0071555">
    <property type="term" value="P:cell wall organization"/>
    <property type="evidence" value="ECO:0007669"/>
    <property type="project" value="UniProtKB-KW"/>
</dbReference>
<dbReference type="PANTHER" id="PTHR35936">
    <property type="entry name" value="MEMBRANE-BOUND LYTIC MUREIN TRANSGLYCOSYLASE F"/>
    <property type="match status" value="1"/>
</dbReference>
<sequence>MYIYTFMQKGAYLQVFFTRLQLFLKSSLLIILSLVVSGCIQEKDERTQLEKIQDAGELHINTIYGPANYYLEGNKPAGLEYELLKKFSDYIGVKLVIHPHHSLKNMLENKNTKVKPIALSAGGLTRTEKRLAEYRMGPSYYQVKQLLIYRKGSLKPRSLQQINDPIYVVKSSSHEEYIQKLQRDYPELNLTYKTFPDEDILFSNLEEGTIKLAIADDTSLSQHQYYYPHLNKAFVLEDDLDVVWLMEKNIDDSLANAVLAFFTLQQASGAMEQLQEKYFGHIDTFDFVDTRTFLRRVDSQLPKYEELFRQYAGELDWRLLAAVSYQESHWNPKARSPTGVRGMMMLTWPTAREFGVTSRIDAEQSVRAGSAYLAKLIKRLPDTIPEHEKPWFALAAYNIGYSHLIDARKITQKLGGNENSWAEVKAIIPLLQQPKWYKYTRFGYARGNEAIKYVSNIRKYYDSLRWFDEQINMTEQVARDVGFELSTNTEQAWVTTEPE</sequence>
<dbReference type="HAMAP" id="MF_02016">
    <property type="entry name" value="MltF"/>
    <property type="match status" value="1"/>
</dbReference>
<comment type="similarity">
    <text evidence="1">Belongs to the transglycosylase Slt family.</text>
</comment>
<keyword evidence="3 8" id="KW-0732">Signal</keyword>
<comment type="caution">
    <text evidence="8">Lacks conserved residue(s) required for the propagation of feature annotation.</text>
</comment>
<dbReference type="GO" id="GO:0016998">
    <property type="term" value="P:cell wall macromolecule catabolic process"/>
    <property type="evidence" value="ECO:0007669"/>
    <property type="project" value="UniProtKB-UniRule"/>
</dbReference>
<keyword evidence="6 8" id="KW-0456">Lyase</keyword>
<comment type="similarity">
    <text evidence="2">Belongs to the bacterial solute-binding protein 3 family.</text>
</comment>
<feature type="active site" evidence="8">
    <location>
        <position position="327"/>
    </location>
</feature>
<evidence type="ECO:0000313" key="11">
    <source>
        <dbReference type="Proteomes" id="UP000183794"/>
    </source>
</evidence>
<comment type="similarity">
    <text evidence="8">In the C-terminal section; belongs to the transglycosylase Slt family.</text>
</comment>
<feature type="domain" description="Solute-binding protein family 3/N-terminal" evidence="9">
    <location>
        <begin position="57"/>
        <end position="282"/>
    </location>
</feature>
<evidence type="ECO:0000259" key="9">
    <source>
        <dbReference type="SMART" id="SM00062"/>
    </source>
</evidence>
<dbReference type="CDD" id="cd01009">
    <property type="entry name" value="PBP2_YfhD_N"/>
    <property type="match status" value="1"/>
</dbReference>
<name>A0A1L0AF74_9GAMM</name>
<dbReference type="NCBIfam" id="NF008112">
    <property type="entry name" value="PRK10859.1"/>
    <property type="match status" value="1"/>
</dbReference>
<dbReference type="SUPFAM" id="SSF53850">
    <property type="entry name" value="Periplasmic binding protein-like II"/>
    <property type="match status" value="1"/>
</dbReference>
<dbReference type="EC" id="4.2.2.n1" evidence="8"/>
<dbReference type="InterPro" id="IPR008258">
    <property type="entry name" value="Transglycosylase_SLT_dom_1"/>
</dbReference>
<evidence type="ECO:0000256" key="4">
    <source>
        <dbReference type="ARBA" id="ARBA00023136"/>
    </source>
</evidence>
<dbReference type="Pfam" id="PF00497">
    <property type="entry name" value="SBP_bac_3"/>
    <property type="match status" value="1"/>
</dbReference>
<evidence type="ECO:0000313" key="10">
    <source>
        <dbReference type="EMBL" id="SGY85548.1"/>
    </source>
</evidence>
<evidence type="ECO:0000256" key="5">
    <source>
        <dbReference type="ARBA" id="ARBA00023237"/>
    </source>
</evidence>
<comment type="function">
    <text evidence="8">Murein-degrading enzyme that degrades murein glycan strands and insoluble, high-molecular weight murein sacculi, with the concomitant formation of a 1,6-anhydromuramoyl product. Lytic transglycosylases (LTs) play an integral role in the metabolism of the peptidoglycan (PG) sacculus. Their lytic action creates space within the PG sacculus to allow for its expansion as well as for the insertion of various structures such as secretion systems and flagella.</text>
</comment>
<comment type="domain">
    <text evidence="8">The N-terminal domain does not have lytic activity and probably modulates enzymatic activity. The C-terminal domain is the catalytic active domain.</text>
</comment>
<dbReference type="Gene3D" id="3.40.190.10">
    <property type="entry name" value="Periplasmic binding protein-like II"/>
    <property type="match status" value="2"/>
</dbReference>
<keyword evidence="7 8" id="KW-0961">Cell wall biogenesis/degradation</keyword>
<dbReference type="SUPFAM" id="SSF53955">
    <property type="entry name" value="Lysozyme-like"/>
    <property type="match status" value="1"/>
</dbReference>
<dbReference type="Pfam" id="PF01464">
    <property type="entry name" value="SLT"/>
    <property type="match status" value="1"/>
</dbReference>
<evidence type="ECO:0000256" key="7">
    <source>
        <dbReference type="ARBA" id="ARBA00023316"/>
    </source>
</evidence>
<organism evidence="10 11">
    <name type="scientific">Moritella viscosa</name>
    <dbReference type="NCBI Taxonomy" id="80854"/>
    <lineage>
        <taxon>Bacteria</taxon>
        <taxon>Pseudomonadati</taxon>
        <taxon>Pseudomonadota</taxon>
        <taxon>Gammaproteobacteria</taxon>
        <taxon>Alteromonadales</taxon>
        <taxon>Moritellaceae</taxon>
        <taxon>Moritella</taxon>
    </lineage>
</organism>
<dbReference type="Proteomes" id="UP000183794">
    <property type="component" value="Unassembled WGS sequence"/>
</dbReference>
<dbReference type="PANTHER" id="PTHR35936:SF32">
    <property type="entry name" value="MEMBRANE-BOUND LYTIC MUREIN TRANSGLYCOSYLASE F"/>
    <property type="match status" value="1"/>
</dbReference>
<gene>
    <name evidence="8" type="primary">mltF</name>
    <name evidence="10" type="ORF">NVI5450_0533</name>
</gene>
<dbReference type="InterPro" id="IPR001638">
    <property type="entry name" value="Solute-binding_3/MltF_N"/>
</dbReference>
<dbReference type="GO" id="GO:0009279">
    <property type="term" value="C:cell outer membrane"/>
    <property type="evidence" value="ECO:0007669"/>
    <property type="project" value="UniProtKB-SubCell"/>
</dbReference>